<dbReference type="EMBL" id="MK552327">
    <property type="protein sequence ID" value="QBJ02929.1"/>
    <property type="molecule type" value="Genomic_DNA"/>
</dbReference>
<dbReference type="Gene3D" id="2.60.120.200">
    <property type="match status" value="1"/>
</dbReference>
<evidence type="ECO:0000313" key="2">
    <source>
        <dbReference type="EMBL" id="QBJ02929.1"/>
    </source>
</evidence>
<gene>
    <name evidence="2" type="ORF">PSA21_405</name>
</gene>
<name>A0A481W4X5_9CAUD</name>
<evidence type="ECO:0000259" key="1">
    <source>
        <dbReference type="Pfam" id="PF08787"/>
    </source>
</evidence>
<proteinExistence type="predicted"/>
<dbReference type="InterPro" id="IPR014895">
    <property type="entry name" value="Alginate_lyase_2"/>
</dbReference>
<evidence type="ECO:0000313" key="3">
    <source>
        <dbReference type="Proteomes" id="UP000294134"/>
    </source>
</evidence>
<keyword evidence="3" id="KW-1185">Reference proteome</keyword>
<dbReference type="Proteomes" id="UP000294134">
    <property type="component" value="Segment"/>
</dbReference>
<dbReference type="GO" id="GO:0016829">
    <property type="term" value="F:lyase activity"/>
    <property type="evidence" value="ECO:0007669"/>
    <property type="project" value="UniProtKB-KW"/>
</dbReference>
<reference evidence="2 3" key="1">
    <citation type="submission" date="2019-02" db="EMBL/GenBank/DDBJ databases">
        <authorList>
            <person name="Frampton R.A."/>
            <person name="Wojtus J.K."/>
            <person name="Fineran P.C."/>
            <person name="Hendrickson H.L."/>
        </authorList>
    </citation>
    <scope>NUCLEOTIDE SEQUENCE [LARGE SCALE GENOMIC DNA]</scope>
</reference>
<sequence>MLVDINHYLIATPLPVSINNPVAWELIGSEALVKCADVISQLEDGSIQLSAPTLGASSKSTHRTRCEWKEANYWPMDSAAHHWSRQEMTLVRVNSAKKVVVAQVHVKNATTPPLKVFWNKGKLTAGFRSSFTDPVINNFTVLENVPLGVPFKITLHVTKAGSVTINALCEGRKSDCPALKLDSTWRDRIFQFHGGVYNQIDYNAKTALDDGSVCVIHSLETTHE</sequence>
<dbReference type="InterPro" id="IPR013320">
    <property type="entry name" value="ConA-like_dom_sf"/>
</dbReference>
<organism evidence="2 3">
    <name type="scientific">Pseudomonas phage Psa21</name>
    <dbReference type="NCBI Taxonomy" id="2530023"/>
    <lineage>
        <taxon>Viruses</taxon>
        <taxon>Duplodnaviria</taxon>
        <taxon>Heunggongvirae</taxon>
        <taxon>Uroviricota</taxon>
        <taxon>Caudoviricetes</taxon>
        <taxon>Chimalliviridae</taxon>
        <taxon>Tepukevirus</taxon>
        <taxon>Tepukevirus Psa21</taxon>
    </lineage>
</organism>
<dbReference type="Pfam" id="PF08787">
    <property type="entry name" value="Alginate_lyase2"/>
    <property type="match status" value="1"/>
</dbReference>
<dbReference type="SUPFAM" id="SSF49899">
    <property type="entry name" value="Concanavalin A-like lectins/glucanases"/>
    <property type="match status" value="1"/>
</dbReference>
<feature type="domain" description="Alginate lyase 2" evidence="1">
    <location>
        <begin position="3"/>
        <end position="223"/>
    </location>
</feature>
<protein>
    <submittedName>
        <fullName evidence="2">Polysaccharide lyase family 7 protein</fullName>
    </submittedName>
</protein>
<keyword evidence="2" id="KW-0456">Lyase</keyword>
<accession>A0A481W4X5</accession>